<dbReference type="EMBL" id="WTXG01000015">
    <property type="protein sequence ID" value="KAI0301169.1"/>
    <property type="molecule type" value="Genomic_DNA"/>
</dbReference>
<reference evidence="2" key="1">
    <citation type="journal article" date="2022" name="New Phytol.">
        <title>Evolutionary transition to the ectomycorrhizal habit in the genomes of a hyperdiverse lineage of mushroom-forming fungi.</title>
        <authorList>
            <person name="Looney B."/>
            <person name="Miyauchi S."/>
            <person name="Morin E."/>
            <person name="Drula E."/>
            <person name="Courty P.E."/>
            <person name="Kohler A."/>
            <person name="Kuo A."/>
            <person name="LaButti K."/>
            <person name="Pangilinan J."/>
            <person name="Lipzen A."/>
            <person name="Riley R."/>
            <person name="Andreopoulos W."/>
            <person name="He G."/>
            <person name="Johnson J."/>
            <person name="Nolan M."/>
            <person name="Tritt A."/>
            <person name="Barry K.W."/>
            <person name="Grigoriev I.V."/>
            <person name="Nagy L.G."/>
            <person name="Hibbett D."/>
            <person name="Henrissat B."/>
            <person name="Matheny P.B."/>
            <person name="Labbe J."/>
            <person name="Martin F.M."/>
        </authorList>
    </citation>
    <scope>NUCLEOTIDE SEQUENCE</scope>
    <source>
        <strain evidence="2">BPL690</strain>
    </source>
</reference>
<name>A0AAD4M5I1_9AGAM</name>
<feature type="transmembrane region" description="Helical" evidence="1">
    <location>
        <begin position="191"/>
        <end position="209"/>
    </location>
</feature>
<keyword evidence="1" id="KW-0812">Transmembrane</keyword>
<dbReference type="AlphaFoldDB" id="A0AAD4M5I1"/>
<evidence type="ECO:0000256" key="1">
    <source>
        <dbReference type="SAM" id="Phobius"/>
    </source>
</evidence>
<gene>
    <name evidence="2" type="ORF">B0F90DRAFT_355802</name>
</gene>
<protein>
    <submittedName>
        <fullName evidence="2">Uncharacterized protein</fullName>
    </submittedName>
</protein>
<organism evidence="2 3">
    <name type="scientific">Multifurca ochricompacta</name>
    <dbReference type="NCBI Taxonomy" id="376703"/>
    <lineage>
        <taxon>Eukaryota</taxon>
        <taxon>Fungi</taxon>
        <taxon>Dikarya</taxon>
        <taxon>Basidiomycota</taxon>
        <taxon>Agaricomycotina</taxon>
        <taxon>Agaricomycetes</taxon>
        <taxon>Russulales</taxon>
        <taxon>Russulaceae</taxon>
        <taxon>Multifurca</taxon>
    </lineage>
</organism>
<comment type="caution">
    <text evidence="2">The sequence shown here is derived from an EMBL/GenBank/DDBJ whole genome shotgun (WGS) entry which is preliminary data.</text>
</comment>
<keyword evidence="3" id="KW-1185">Reference proteome</keyword>
<sequence>MYVSYVLYVFMVDPLHGMHADRPTSHPPYLNDSPICWEERACWLVCFFILSLFTPLSFCLTCSLALVHDQVVIRSWARLDRFASQTSIKHAHVSVYRPSSHCPPSQVPSPKSRVPSPCPHPRCSCKGKKNSFTQPFMLYFLFELFILAENGRGYRPLLEDDASSSPISNRSWIQTKPNMMCVRACNGWMDVRMYACMYACMYVCVYVYVCMCMYVCTDGSGGCGESERRVNIIFLQKQIMQKPIQDTTNSLLFSQTNKHGSFTALYSKEAG</sequence>
<keyword evidence="1" id="KW-0472">Membrane</keyword>
<evidence type="ECO:0000313" key="2">
    <source>
        <dbReference type="EMBL" id="KAI0301169.1"/>
    </source>
</evidence>
<dbReference type="Proteomes" id="UP001203297">
    <property type="component" value="Unassembled WGS sequence"/>
</dbReference>
<feature type="transmembrane region" description="Helical" evidence="1">
    <location>
        <begin position="41"/>
        <end position="67"/>
    </location>
</feature>
<evidence type="ECO:0000313" key="3">
    <source>
        <dbReference type="Proteomes" id="UP001203297"/>
    </source>
</evidence>
<accession>A0AAD4M5I1</accession>
<proteinExistence type="predicted"/>
<keyword evidence="1" id="KW-1133">Transmembrane helix</keyword>